<dbReference type="STRING" id="1550231.SAMN05660662_0441"/>
<feature type="transmembrane region" description="Helical" evidence="8">
    <location>
        <begin position="209"/>
        <end position="228"/>
    </location>
</feature>
<dbReference type="PANTHER" id="PTHR32089">
    <property type="entry name" value="METHYL-ACCEPTING CHEMOTAXIS PROTEIN MCPB"/>
    <property type="match status" value="1"/>
</dbReference>
<dbReference type="Gene3D" id="1.10.287.950">
    <property type="entry name" value="Methyl-accepting chemotaxis protein"/>
    <property type="match status" value="1"/>
</dbReference>
<name>A0A1G7RSJ6_9ACTN</name>
<keyword evidence="5 8" id="KW-1133">Transmembrane helix</keyword>
<keyword evidence="6 8" id="KW-0472">Membrane</keyword>
<dbReference type="RefSeq" id="WP_091771700.1">
    <property type="nucleotide sequence ID" value="NZ_FNBT01000013.1"/>
</dbReference>
<gene>
    <name evidence="10" type="ORF">SAMN05660662_0441</name>
</gene>
<keyword evidence="7" id="KW-0807">Transducer</keyword>
<feature type="domain" description="HAMP" evidence="9">
    <location>
        <begin position="229"/>
        <end position="281"/>
    </location>
</feature>
<evidence type="ECO:0000256" key="3">
    <source>
        <dbReference type="ARBA" id="ARBA00022481"/>
    </source>
</evidence>
<keyword evidence="11" id="KW-1185">Reference proteome</keyword>
<sequence>MSTSTALASGTRHLSPATWWADRPVRTKVLSSVAVSVALAAAVGVVGLGAVSSTHDATTGLADHNLAGTADLAAAELAMTGSQLAVTSHAFSLDPAFKESWAEEFAARAAEFDAAIAAYAQHTRTGDAGAIEEVRAEYASFADGVVSQALPRSAAGDTRGYFGARDQYLTPHMSRVEELLGELTEAEAAAADAAVRAADDEYSDTRTTMVVLVLVGLVVAAAVGMLVARAITRGLNRVKGVAEALAAGDLTVAAQLESRDEIGQLGDALDVAVNTLRAVLGEVAGSADAVAASSEELSASSAQISASAEETSAQSGVVSSAAEEVSRSVQTVAAGAEEMGASIREIASNAAEASEVASRAVSAAERTTATV</sequence>
<dbReference type="InterPro" id="IPR003660">
    <property type="entry name" value="HAMP_dom"/>
</dbReference>
<dbReference type="AlphaFoldDB" id="A0A1G7RSJ6"/>
<keyword evidence="4 8" id="KW-0812">Transmembrane</keyword>
<protein>
    <submittedName>
        <fullName evidence="10">Four helix bundle sensory module for signal transduction</fullName>
    </submittedName>
</protein>
<dbReference type="PROSITE" id="PS50885">
    <property type="entry name" value="HAMP"/>
    <property type="match status" value="1"/>
</dbReference>
<feature type="transmembrane region" description="Helical" evidence="8">
    <location>
        <begin position="29"/>
        <end position="51"/>
    </location>
</feature>
<comment type="subcellular location">
    <subcellularLocation>
        <location evidence="1">Cell membrane</location>
    </subcellularLocation>
</comment>
<dbReference type="GO" id="GO:0005886">
    <property type="term" value="C:plasma membrane"/>
    <property type="evidence" value="ECO:0007669"/>
    <property type="project" value="UniProtKB-SubCell"/>
</dbReference>
<dbReference type="CDD" id="cd06225">
    <property type="entry name" value="HAMP"/>
    <property type="match status" value="1"/>
</dbReference>
<proteinExistence type="predicted"/>
<dbReference type="EMBL" id="FNBT01000013">
    <property type="protein sequence ID" value="SDG13189.1"/>
    <property type="molecule type" value="Genomic_DNA"/>
</dbReference>
<accession>A0A1G7RSJ6</accession>
<feature type="non-terminal residue" evidence="10">
    <location>
        <position position="371"/>
    </location>
</feature>
<dbReference type="PANTHER" id="PTHR32089:SF112">
    <property type="entry name" value="LYSOZYME-LIKE PROTEIN-RELATED"/>
    <property type="match status" value="1"/>
</dbReference>
<evidence type="ECO:0000256" key="8">
    <source>
        <dbReference type="SAM" id="Phobius"/>
    </source>
</evidence>
<keyword evidence="2" id="KW-1003">Cell membrane</keyword>
<dbReference type="GO" id="GO:0006935">
    <property type="term" value="P:chemotaxis"/>
    <property type="evidence" value="ECO:0007669"/>
    <property type="project" value="InterPro"/>
</dbReference>
<dbReference type="SMART" id="SM00304">
    <property type="entry name" value="HAMP"/>
    <property type="match status" value="1"/>
</dbReference>
<evidence type="ECO:0000256" key="4">
    <source>
        <dbReference type="ARBA" id="ARBA00022692"/>
    </source>
</evidence>
<evidence type="ECO:0000256" key="6">
    <source>
        <dbReference type="ARBA" id="ARBA00023136"/>
    </source>
</evidence>
<dbReference type="GO" id="GO:0007165">
    <property type="term" value="P:signal transduction"/>
    <property type="evidence" value="ECO:0007669"/>
    <property type="project" value="UniProtKB-KW"/>
</dbReference>
<dbReference type="OrthoDB" id="8667074at2"/>
<dbReference type="Pfam" id="PF02203">
    <property type="entry name" value="TarH"/>
    <property type="match status" value="1"/>
</dbReference>
<evidence type="ECO:0000313" key="11">
    <source>
        <dbReference type="Proteomes" id="UP000199406"/>
    </source>
</evidence>
<dbReference type="Proteomes" id="UP000199406">
    <property type="component" value="Unassembled WGS sequence"/>
</dbReference>
<dbReference type="Pfam" id="PF00672">
    <property type="entry name" value="HAMP"/>
    <property type="match status" value="1"/>
</dbReference>
<dbReference type="InterPro" id="IPR003122">
    <property type="entry name" value="Tar_rcpt_lig-bd"/>
</dbReference>
<reference evidence="11" key="1">
    <citation type="submission" date="2016-10" db="EMBL/GenBank/DDBJ databases">
        <authorList>
            <person name="Varghese N."/>
            <person name="Submissions S."/>
        </authorList>
    </citation>
    <scope>NUCLEOTIDE SEQUENCE [LARGE SCALE GENOMIC DNA]</scope>
    <source>
        <strain evidence="11">DSM 44268</strain>
    </source>
</reference>
<evidence type="ECO:0000256" key="7">
    <source>
        <dbReference type="ARBA" id="ARBA00023224"/>
    </source>
</evidence>
<evidence type="ECO:0000259" key="9">
    <source>
        <dbReference type="PROSITE" id="PS50885"/>
    </source>
</evidence>
<evidence type="ECO:0000256" key="5">
    <source>
        <dbReference type="ARBA" id="ARBA00022989"/>
    </source>
</evidence>
<evidence type="ECO:0000256" key="2">
    <source>
        <dbReference type="ARBA" id="ARBA00022475"/>
    </source>
</evidence>
<keyword evidence="3" id="KW-0488">Methylation</keyword>
<dbReference type="SUPFAM" id="SSF58104">
    <property type="entry name" value="Methyl-accepting chemotaxis protein (MCP) signaling domain"/>
    <property type="match status" value="1"/>
</dbReference>
<evidence type="ECO:0000313" key="10">
    <source>
        <dbReference type="EMBL" id="SDG13189.1"/>
    </source>
</evidence>
<evidence type="ECO:0000256" key="1">
    <source>
        <dbReference type="ARBA" id="ARBA00004236"/>
    </source>
</evidence>
<organism evidence="10 11">
    <name type="scientific">Blastococcus aurantiacus</name>
    <dbReference type="NCBI Taxonomy" id="1550231"/>
    <lineage>
        <taxon>Bacteria</taxon>
        <taxon>Bacillati</taxon>
        <taxon>Actinomycetota</taxon>
        <taxon>Actinomycetes</taxon>
        <taxon>Geodermatophilales</taxon>
        <taxon>Geodermatophilaceae</taxon>
        <taxon>Blastococcus</taxon>
    </lineage>
</organism>